<organism evidence="2 3">
    <name type="scientific">Allorhizobium terrae</name>
    <dbReference type="NCBI Taxonomy" id="1848972"/>
    <lineage>
        <taxon>Bacteria</taxon>
        <taxon>Pseudomonadati</taxon>
        <taxon>Pseudomonadota</taxon>
        <taxon>Alphaproteobacteria</taxon>
        <taxon>Hyphomicrobiales</taxon>
        <taxon>Rhizobiaceae</taxon>
        <taxon>Rhizobium/Agrobacterium group</taxon>
        <taxon>Allorhizobium</taxon>
    </lineage>
</organism>
<dbReference type="AlphaFoldDB" id="A0A4S4A298"/>
<comment type="caution">
    <text evidence="2">The sequence shown here is derived from an EMBL/GenBank/DDBJ whole genome shotgun (WGS) entry which is preliminary data.</text>
</comment>
<evidence type="ECO:0000256" key="1">
    <source>
        <dbReference type="SAM" id="MobiDB-lite"/>
    </source>
</evidence>
<name>A0A4S4A298_9HYPH</name>
<dbReference type="EMBL" id="SSOA01000002">
    <property type="protein sequence ID" value="THF52478.1"/>
    <property type="molecule type" value="Genomic_DNA"/>
</dbReference>
<sequence>MVNGLRTDRMKLVRKMVMSGVVSGLMASASVLCFPSASMALSELQGSEKVAEQPAASSATPKEPAAKEPATKEPAAKEPAAAPQATSPAAQPNLSNPKETNKITATDTKHAAIEVMYDMNKAPEAVRKMREKLMEAASSGEPEKLRALLSEGAEPTALALGSDNGDPIATIKSVSGDPDGIEVLAIMMDVLNAGFVHVNAGTPDDAYVWPYFAEKPLNTLTLREKVELLRIVTAGDYENMLDAGNYNFFRIGISPDGKWKFFTAGD</sequence>
<keyword evidence="3" id="KW-1185">Reference proteome</keyword>
<accession>A0A4S4A298</accession>
<feature type="compositionally biased region" description="Low complexity" evidence="1">
    <location>
        <begin position="77"/>
        <end position="92"/>
    </location>
</feature>
<evidence type="ECO:0000313" key="2">
    <source>
        <dbReference type="EMBL" id="THF52478.1"/>
    </source>
</evidence>
<protein>
    <submittedName>
        <fullName evidence="2">Uncharacterized protein</fullName>
    </submittedName>
</protein>
<feature type="compositionally biased region" description="Basic and acidic residues" evidence="1">
    <location>
        <begin position="64"/>
        <end position="76"/>
    </location>
</feature>
<gene>
    <name evidence="2" type="ORF">E6C51_06750</name>
</gene>
<feature type="compositionally biased region" description="Polar residues" evidence="1">
    <location>
        <begin position="93"/>
        <end position="104"/>
    </location>
</feature>
<feature type="region of interest" description="Disordered" evidence="1">
    <location>
        <begin position="48"/>
        <end position="104"/>
    </location>
</feature>
<proteinExistence type="predicted"/>
<dbReference type="Proteomes" id="UP000310754">
    <property type="component" value="Unassembled WGS sequence"/>
</dbReference>
<evidence type="ECO:0000313" key="3">
    <source>
        <dbReference type="Proteomes" id="UP000310754"/>
    </source>
</evidence>
<reference evidence="2 3" key="1">
    <citation type="submission" date="2019-04" db="EMBL/GenBank/DDBJ databases">
        <title>Rhizobium terrae sp. nov., isolated from a paddy soil.</title>
        <authorList>
            <person name="Lin S.-Y."/>
            <person name="Hameed A."/>
            <person name="Huang H.-I."/>
            <person name="Young C.-C."/>
        </authorList>
    </citation>
    <scope>NUCLEOTIDE SEQUENCE [LARGE SCALE GENOMIC DNA]</scope>
    <source>
        <strain evidence="2 3">CC-HIH110</strain>
    </source>
</reference>